<keyword evidence="2" id="KW-1185">Reference proteome</keyword>
<proteinExistence type="predicted"/>
<organism evidence="1 2">
    <name type="scientific">Caerostris extrusa</name>
    <name type="common">Bark spider</name>
    <name type="synonym">Caerostris bankana</name>
    <dbReference type="NCBI Taxonomy" id="172846"/>
    <lineage>
        <taxon>Eukaryota</taxon>
        <taxon>Metazoa</taxon>
        <taxon>Ecdysozoa</taxon>
        <taxon>Arthropoda</taxon>
        <taxon>Chelicerata</taxon>
        <taxon>Arachnida</taxon>
        <taxon>Araneae</taxon>
        <taxon>Araneomorphae</taxon>
        <taxon>Entelegynae</taxon>
        <taxon>Araneoidea</taxon>
        <taxon>Araneidae</taxon>
        <taxon>Caerostris</taxon>
    </lineage>
</organism>
<sequence length="73" mass="8283">MGYREPRIADKLAREAFEELELLSSHNLMAYGSMVSLLGQRFASHTIPLCLKLKSPFKVSKMIWIKNTLSDGI</sequence>
<accession>A0AAV4V2I1</accession>
<comment type="caution">
    <text evidence="1">The sequence shown here is derived from an EMBL/GenBank/DDBJ whole genome shotgun (WGS) entry which is preliminary data.</text>
</comment>
<evidence type="ECO:0000313" key="1">
    <source>
        <dbReference type="EMBL" id="GIY64228.1"/>
    </source>
</evidence>
<dbReference type="Proteomes" id="UP001054945">
    <property type="component" value="Unassembled WGS sequence"/>
</dbReference>
<dbReference type="AlphaFoldDB" id="A0AAV4V2I1"/>
<dbReference type="EMBL" id="BPLR01013846">
    <property type="protein sequence ID" value="GIY64228.1"/>
    <property type="molecule type" value="Genomic_DNA"/>
</dbReference>
<gene>
    <name evidence="1" type="ORF">CEXT_737181</name>
</gene>
<name>A0AAV4V2I1_CAEEX</name>
<reference evidence="1 2" key="1">
    <citation type="submission" date="2021-06" db="EMBL/GenBank/DDBJ databases">
        <title>Caerostris extrusa draft genome.</title>
        <authorList>
            <person name="Kono N."/>
            <person name="Arakawa K."/>
        </authorList>
    </citation>
    <scope>NUCLEOTIDE SEQUENCE [LARGE SCALE GENOMIC DNA]</scope>
</reference>
<evidence type="ECO:0000313" key="2">
    <source>
        <dbReference type="Proteomes" id="UP001054945"/>
    </source>
</evidence>
<protein>
    <submittedName>
        <fullName evidence="1">Uncharacterized protein</fullName>
    </submittedName>
</protein>